<dbReference type="AlphaFoldDB" id="A0A0H5C713"/>
<comment type="subcellular location">
    <subcellularLocation>
        <location evidence="1">Nucleus</location>
        <location evidence="1">Nucleolus</location>
    </subcellularLocation>
</comment>
<dbReference type="RefSeq" id="XP_020068219.1">
    <property type="nucleotide sequence ID" value="XM_020215853.1"/>
</dbReference>
<evidence type="ECO:0000259" key="5">
    <source>
        <dbReference type="Pfam" id="PF01137"/>
    </source>
</evidence>
<sequence>MSSKPKFITFQGSRNLRHRFVLATLLGKPIKIEKIRSDDLNPGLRDYEVSFLRLLEAVTNGCRIEISYTGTSVIYYPGIITGGAITHNCNSEKSIGYYMEPMLFLAPFSKKKFQIVFRGITGLKGDTSIEGLRWGILPLMEKFGVREAAIHTVKRGCPPIGEGEVHLVVDTLLSQPLTMHALEIPKINAIRGVAFCARVSPSMANRMIDSARDVLRPVGCEVNITADVWRGENSGKSPGFGIVLVAETKKGWRYYSEEIGEAGEVPEDLGTKVAYELLEQVSHSGVVCKSQLAMALTYMVIGKEDIGRLVIKKDQIDEDLVWLLRDIKHVFGTEVFLKEDEDDTFIATVKGVGFVNTSKKIA</sequence>
<dbReference type="InterPro" id="IPR023797">
    <property type="entry name" value="RNA3'_phos_cyclase_dom"/>
</dbReference>
<dbReference type="OMA" id="YTDQNKG"/>
<dbReference type="CDD" id="cd00875">
    <property type="entry name" value="RNA_Cyclase_Class_I"/>
    <property type="match status" value="1"/>
</dbReference>
<evidence type="ECO:0000259" key="6">
    <source>
        <dbReference type="Pfam" id="PF05189"/>
    </source>
</evidence>
<dbReference type="InterPro" id="IPR036553">
    <property type="entry name" value="RPTC_insert"/>
</dbReference>
<dbReference type="Pfam" id="PF05189">
    <property type="entry name" value="RTC_insert"/>
    <property type="match status" value="1"/>
</dbReference>
<dbReference type="PANTHER" id="PTHR11096">
    <property type="entry name" value="RNA 3' TERMINAL PHOSPHATE CYCLASE"/>
    <property type="match status" value="1"/>
</dbReference>
<reference evidence="9" key="2">
    <citation type="journal article" date="2015" name="J. Biotechnol.">
        <title>The structure of the Cyberlindnera jadinii genome and its relation to Candida utilis analyzed by the occurrence of single nucleotide polymorphisms.</title>
        <authorList>
            <person name="Rupp O."/>
            <person name="Brinkrolf K."/>
            <person name="Buerth C."/>
            <person name="Kunigo M."/>
            <person name="Schneider J."/>
            <person name="Jaenicke S."/>
            <person name="Goesmann A."/>
            <person name="Puehler A."/>
            <person name="Jaeger K.-E."/>
            <person name="Ernst J.F."/>
        </authorList>
    </citation>
    <scope>NUCLEOTIDE SEQUENCE [LARGE SCALE GENOMIC DNA]</scope>
    <source>
        <strain evidence="9">ATCC 18201 / CBS 1600 / BCRC 20928 / JCM 3617 / NBRC 0987 / NRRL Y-1542</strain>
    </source>
</reference>
<dbReference type="STRING" id="983966.A0A0H5C713"/>
<dbReference type="Gene3D" id="3.65.10.20">
    <property type="entry name" value="RNA 3'-terminal phosphate cyclase domain"/>
    <property type="match status" value="1"/>
</dbReference>
<dbReference type="Proteomes" id="UP000094389">
    <property type="component" value="Unassembled WGS sequence"/>
</dbReference>
<feature type="domain" description="RNA 3'-terminal phosphate cyclase" evidence="5">
    <location>
        <begin position="9"/>
        <end position="335"/>
    </location>
</feature>
<dbReference type="EMBL" id="CDQK01000005">
    <property type="protein sequence ID" value="CEP23901.1"/>
    <property type="molecule type" value="Genomic_DNA"/>
</dbReference>
<dbReference type="InterPro" id="IPR013792">
    <property type="entry name" value="RNA3'P_cycl/enolpyr_Trfase_a/b"/>
</dbReference>
<evidence type="ECO:0000313" key="10">
    <source>
        <dbReference type="Proteomes" id="UP000094389"/>
    </source>
</evidence>
<feature type="domain" description="RNA 3'-terminal phosphate cyclase insert" evidence="6">
    <location>
        <begin position="185"/>
        <end position="281"/>
    </location>
</feature>
<dbReference type="GO" id="GO:0004521">
    <property type="term" value="F:RNA endonuclease activity"/>
    <property type="evidence" value="ECO:0007669"/>
    <property type="project" value="TreeGrafter"/>
</dbReference>
<dbReference type="InterPro" id="IPR013791">
    <property type="entry name" value="RNA3'-term_phos_cycl_insert"/>
</dbReference>
<accession>A0A0H5C713</accession>
<evidence type="ECO:0000256" key="3">
    <source>
        <dbReference type="ARBA" id="ARBA00022517"/>
    </source>
</evidence>
<dbReference type="Proteomes" id="UP000038830">
    <property type="component" value="Unassembled WGS sequence"/>
</dbReference>
<dbReference type="GeneID" id="30990249"/>
<dbReference type="OrthoDB" id="1911237at2759"/>
<proteinExistence type="inferred from homology"/>
<evidence type="ECO:0000256" key="2">
    <source>
        <dbReference type="ARBA" id="ARBA00007089"/>
    </source>
</evidence>
<dbReference type="NCBIfam" id="TIGR03400">
    <property type="entry name" value="18S_RNA_Rcl1p"/>
    <property type="match status" value="1"/>
</dbReference>
<accession>A0A1E4RVB1</accession>
<dbReference type="InterPro" id="IPR016443">
    <property type="entry name" value="RNA3'_term_phos_cyc_type_2"/>
</dbReference>
<protein>
    <submittedName>
        <fullName evidence="8">18S rRNA biogenesis protein</fullName>
    </submittedName>
    <submittedName>
        <fullName evidence="7">RCL1 protein</fullName>
    </submittedName>
</protein>
<dbReference type="Gene3D" id="3.30.360.20">
    <property type="entry name" value="RNA 3'-terminal phosphate cyclase, insert domain"/>
    <property type="match status" value="1"/>
</dbReference>
<gene>
    <name evidence="7" type="primary">RCL1</name>
    <name evidence="7" type="ORF">BN1211_4599</name>
    <name evidence="8" type="ORF">CYBJADRAFT_169595</name>
</gene>
<dbReference type="EMBL" id="KV453943">
    <property type="protein sequence ID" value="ODV71180.1"/>
    <property type="molecule type" value="Genomic_DNA"/>
</dbReference>
<dbReference type="Pfam" id="PF01137">
    <property type="entry name" value="RTC"/>
    <property type="match status" value="1"/>
</dbReference>
<dbReference type="GO" id="GO:0000479">
    <property type="term" value="P:endonucleolytic cleavage of tricistronic rRNA transcript (SSU-rRNA, 5.8S rRNA, LSU-rRNA)"/>
    <property type="evidence" value="ECO:0007669"/>
    <property type="project" value="TreeGrafter"/>
</dbReference>
<evidence type="ECO:0000256" key="1">
    <source>
        <dbReference type="ARBA" id="ARBA00004604"/>
    </source>
</evidence>
<name>A0A0H5C713_CYBJN</name>
<keyword evidence="10" id="KW-1185">Reference proteome</keyword>
<dbReference type="PANTHER" id="PTHR11096:SF1">
    <property type="entry name" value="RNA 3'-TERMINAL PHOSPHATE CYCLASE-LIKE PROTEIN"/>
    <property type="match status" value="1"/>
</dbReference>
<dbReference type="InterPro" id="IPR037136">
    <property type="entry name" value="RNA3'_phos_cyclase_dom_sf"/>
</dbReference>
<dbReference type="InterPro" id="IPR000228">
    <property type="entry name" value="RNA3'_term_phos_cyc"/>
</dbReference>
<keyword evidence="4" id="KW-0539">Nucleus</keyword>
<organism evidence="7 9">
    <name type="scientific">Cyberlindnera jadinii (strain ATCC 18201 / CBS 1600 / BCRC 20928 / JCM 3617 / NBRC 0987 / NRRL Y-1542)</name>
    <name type="common">Torula yeast</name>
    <name type="synonym">Candida utilis</name>
    <dbReference type="NCBI Taxonomy" id="983966"/>
    <lineage>
        <taxon>Eukaryota</taxon>
        <taxon>Fungi</taxon>
        <taxon>Dikarya</taxon>
        <taxon>Ascomycota</taxon>
        <taxon>Saccharomycotina</taxon>
        <taxon>Saccharomycetes</taxon>
        <taxon>Phaffomycetales</taxon>
        <taxon>Phaffomycetaceae</taxon>
        <taxon>Cyberlindnera</taxon>
    </lineage>
</organism>
<reference evidence="8 10" key="3">
    <citation type="journal article" date="2016" name="Proc. Natl. Acad. Sci. U.S.A.">
        <title>Comparative genomics of biotechnologically important yeasts.</title>
        <authorList>
            <person name="Riley R."/>
            <person name="Haridas S."/>
            <person name="Wolfe K.H."/>
            <person name="Lopes M.R."/>
            <person name="Hittinger C.T."/>
            <person name="Goeker M."/>
            <person name="Salamov A.A."/>
            <person name="Wisecaver J.H."/>
            <person name="Long T.M."/>
            <person name="Calvey C.H."/>
            <person name="Aerts A.L."/>
            <person name="Barry K.W."/>
            <person name="Choi C."/>
            <person name="Clum A."/>
            <person name="Coughlan A.Y."/>
            <person name="Deshpande S."/>
            <person name="Douglass A.P."/>
            <person name="Hanson S.J."/>
            <person name="Klenk H.-P."/>
            <person name="LaButti K.M."/>
            <person name="Lapidus A."/>
            <person name="Lindquist E.A."/>
            <person name="Lipzen A.M."/>
            <person name="Meier-Kolthoff J.P."/>
            <person name="Ohm R.A."/>
            <person name="Otillar R.P."/>
            <person name="Pangilinan J.L."/>
            <person name="Peng Y."/>
            <person name="Rokas A."/>
            <person name="Rosa C.A."/>
            <person name="Scheuner C."/>
            <person name="Sibirny A.A."/>
            <person name="Slot J.C."/>
            <person name="Stielow J.B."/>
            <person name="Sun H."/>
            <person name="Kurtzman C.P."/>
            <person name="Blackwell M."/>
            <person name="Grigoriev I.V."/>
            <person name="Jeffries T.W."/>
        </authorList>
    </citation>
    <scope>NUCLEOTIDE SEQUENCE [LARGE SCALE GENOMIC DNA]</scope>
    <source>
        <strain evidence="10">ATCC 18201 / CBS 1600 / BCRC 20928 / JCM 3617 / NBRC 0987 / NRRL Y-1542</strain>
        <strain evidence="8">NRRL Y-1542</strain>
    </source>
</reference>
<dbReference type="GO" id="GO:0005730">
    <property type="term" value="C:nucleolus"/>
    <property type="evidence" value="ECO:0007669"/>
    <property type="project" value="UniProtKB-SubCell"/>
</dbReference>
<evidence type="ECO:0000313" key="9">
    <source>
        <dbReference type="Proteomes" id="UP000038830"/>
    </source>
</evidence>
<evidence type="ECO:0000313" key="7">
    <source>
        <dbReference type="EMBL" id="CEP23901.1"/>
    </source>
</evidence>
<comment type="similarity">
    <text evidence="2">Belongs to the RNA 3'-terminal cyclase family. Type 2 subfamily.</text>
</comment>
<keyword evidence="3" id="KW-0690">Ribosome biogenesis</keyword>
<evidence type="ECO:0000313" key="8">
    <source>
        <dbReference type="EMBL" id="ODV71180.1"/>
    </source>
</evidence>
<reference evidence="7" key="1">
    <citation type="submission" date="2014-12" db="EMBL/GenBank/DDBJ databases">
        <authorList>
            <person name="Jaenicke S."/>
        </authorList>
    </citation>
    <scope>NUCLEOTIDE SEQUENCE [LARGE SCALE GENOMIC DNA]</scope>
    <source>
        <strain evidence="7">CBS1600</strain>
    </source>
</reference>
<evidence type="ECO:0000256" key="4">
    <source>
        <dbReference type="ARBA" id="ARBA00023242"/>
    </source>
</evidence>
<dbReference type="SUPFAM" id="SSF55205">
    <property type="entry name" value="EPT/RTPC-like"/>
    <property type="match status" value="1"/>
</dbReference>
<dbReference type="FunFam" id="3.30.360.20:FF:000004">
    <property type="entry name" value="18S rRNA biogenesis protein"/>
    <property type="match status" value="1"/>
</dbReference>